<dbReference type="CDD" id="cd03801">
    <property type="entry name" value="GT4_PimA-like"/>
    <property type="match status" value="1"/>
</dbReference>
<feature type="domain" description="Glycosyltransferase subfamily 4-like N-terminal" evidence="2">
    <location>
        <begin position="17"/>
        <end position="180"/>
    </location>
</feature>
<gene>
    <name evidence="3" type="ORF">A3J43_03380</name>
</gene>
<evidence type="ECO:0008006" key="5">
    <source>
        <dbReference type="Google" id="ProtNLM"/>
    </source>
</evidence>
<evidence type="ECO:0000259" key="1">
    <source>
        <dbReference type="Pfam" id="PF00534"/>
    </source>
</evidence>
<feature type="domain" description="Glycosyl transferase family 1" evidence="1">
    <location>
        <begin position="192"/>
        <end position="379"/>
    </location>
</feature>
<evidence type="ECO:0000259" key="2">
    <source>
        <dbReference type="Pfam" id="PF13439"/>
    </source>
</evidence>
<protein>
    <recommendedName>
        <fullName evidence="5">Glycosyltransferase subfamily 4-like N-terminal domain-containing protein</fullName>
    </recommendedName>
</protein>
<dbReference type="InterPro" id="IPR028098">
    <property type="entry name" value="Glyco_trans_4-like_N"/>
</dbReference>
<evidence type="ECO:0000313" key="3">
    <source>
        <dbReference type="EMBL" id="OGL79718.1"/>
    </source>
</evidence>
<dbReference type="STRING" id="1802397.A3J43_03380"/>
<organism evidence="3 4">
    <name type="scientific">Candidatus Uhrbacteria bacterium RIFCSPHIGHO2_12_FULL_54_23</name>
    <dbReference type="NCBI Taxonomy" id="1802397"/>
    <lineage>
        <taxon>Bacteria</taxon>
        <taxon>Candidatus Uhriibacteriota</taxon>
    </lineage>
</organism>
<dbReference type="GO" id="GO:0016757">
    <property type="term" value="F:glycosyltransferase activity"/>
    <property type="evidence" value="ECO:0007669"/>
    <property type="project" value="InterPro"/>
</dbReference>
<name>A0A1F7UPT6_9BACT</name>
<accession>A0A1F7UPT6</accession>
<dbReference type="Pfam" id="PF00534">
    <property type="entry name" value="Glycos_transf_1"/>
    <property type="match status" value="1"/>
</dbReference>
<dbReference type="InterPro" id="IPR050194">
    <property type="entry name" value="Glycosyltransferase_grp1"/>
</dbReference>
<dbReference type="PANTHER" id="PTHR45947">
    <property type="entry name" value="SULFOQUINOVOSYL TRANSFERASE SQD2"/>
    <property type="match status" value="1"/>
</dbReference>
<dbReference type="EMBL" id="MGEF01000002">
    <property type="protein sequence ID" value="OGL79718.1"/>
    <property type="molecule type" value="Genomic_DNA"/>
</dbReference>
<dbReference type="Gene3D" id="3.40.50.2000">
    <property type="entry name" value="Glycogen Phosphorylase B"/>
    <property type="match status" value="2"/>
</dbReference>
<comment type="caution">
    <text evidence="3">The sequence shown here is derived from an EMBL/GenBank/DDBJ whole genome shotgun (WGS) entry which is preliminary data.</text>
</comment>
<proteinExistence type="predicted"/>
<dbReference type="Proteomes" id="UP000176604">
    <property type="component" value="Unassembled WGS sequence"/>
</dbReference>
<dbReference type="Pfam" id="PF13439">
    <property type="entry name" value="Glyco_transf_4"/>
    <property type="match status" value="1"/>
</dbReference>
<sequence length="403" mass="44686">MPLKVAHLTPVYPPYAGGIGVVAQMMAEGLAERGWQVEVMVPEGKDGSGGRERKGVKVNYLKSILKIGNAALVPQLSALEGYNIIHLHYPFFGGAEWLLGKGTRNKEQGTKFIVQYHHDADAGGLKGLIFKLYDAIVLPRLIARADKVIVSSMDYARHSRVARFMSDKFLEIPFGVDTERFKPCEPVKNERRPTTILFVGSLDRAHWFKGLEILFNALVLFNANIPPISNDRDIWGVDTKVPWRCMIVGDGDFRPRYERMVGSLGIADRVRFLGSVSHDQLPEVYRNADLFVFPSVSRAEAFGLVVLEAMASGLPVIVSDLPGVRTLIADQPYNHATINHSQSSGFTFPVGDHRRLAGLIATLASDASLHADISREARARALERYTTAAMTDKIEKLYAYITH</sequence>
<reference evidence="3 4" key="1">
    <citation type="journal article" date="2016" name="Nat. Commun.">
        <title>Thousands of microbial genomes shed light on interconnected biogeochemical processes in an aquifer system.</title>
        <authorList>
            <person name="Anantharaman K."/>
            <person name="Brown C.T."/>
            <person name="Hug L.A."/>
            <person name="Sharon I."/>
            <person name="Castelle C.J."/>
            <person name="Probst A.J."/>
            <person name="Thomas B.C."/>
            <person name="Singh A."/>
            <person name="Wilkins M.J."/>
            <person name="Karaoz U."/>
            <person name="Brodie E.L."/>
            <person name="Williams K.H."/>
            <person name="Hubbard S.S."/>
            <person name="Banfield J.F."/>
        </authorList>
    </citation>
    <scope>NUCLEOTIDE SEQUENCE [LARGE SCALE GENOMIC DNA]</scope>
</reference>
<evidence type="ECO:0000313" key="4">
    <source>
        <dbReference type="Proteomes" id="UP000176604"/>
    </source>
</evidence>
<dbReference type="InterPro" id="IPR001296">
    <property type="entry name" value="Glyco_trans_1"/>
</dbReference>
<dbReference type="PANTHER" id="PTHR45947:SF3">
    <property type="entry name" value="SULFOQUINOVOSYL TRANSFERASE SQD2"/>
    <property type="match status" value="1"/>
</dbReference>
<dbReference type="SUPFAM" id="SSF53756">
    <property type="entry name" value="UDP-Glycosyltransferase/glycogen phosphorylase"/>
    <property type="match status" value="1"/>
</dbReference>
<dbReference type="AlphaFoldDB" id="A0A1F7UPT6"/>